<accession>A0A834R5G1</accession>
<dbReference type="AlphaFoldDB" id="A0A834R5G1"/>
<dbReference type="EMBL" id="WVUK01000065">
    <property type="protein sequence ID" value="KAF7489322.1"/>
    <property type="molecule type" value="Genomic_DNA"/>
</dbReference>
<evidence type="ECO:0000313" key="4">
    <source>
        <dbReference type="Proteomes" id="UP000070412"/>
    </source>
</evidence>
<feature type="compositionally biased region" description="Low complexity" evidence="1">
    <location>
        <begin position="58"/>
        <end position="70"/>
    </location>
</feature>
<name>A0A834R5G1_SARSC</name>
<evidence type="ECO:0000313" key="2">
    <source>
        <dbReference type="EMBL" id="KAF7489322.1"/>
    </source>
</evidence>
<feature type="region of interest" description="Disordered" evidence="1">
    <location>
        <begin position="58"/>
        <end position="79"/>
    </location>
</feature>
<dbReference type="Proteomes" id="UP000070412">
    <property type="component" value="Unassembled WGS sequence"/>
</dbReference>
<sequence length="115" mass="13200">MKTKPTTLTSKLTTSATANNKRQVFWGTSSSKPISSNRLGGLWTSPYWNPKRLLTPRISSSLSSSSSSVRSPERRLSSSYLRPKSFRSTLYQSSPSFSTYSYRRPLRYNYWSRWG</sequence>
<evidence type="ECO:0000256" key="1">
    <source>
        <dbReference type="SAM" id="MobiDB-lite"/>
    </source>
</evidence>
<reference evidence="2" key="2">
    <citation type="submission" date="2020-01" db="EMBL/GenBank/DDBJ databases">
        <authorList>
            <person name="Korhonen P.K.K."/>
            <person name="Guangxu M.G."/>
            <person name="Wang T.W."/>
            <person name="Stroehlein A.J.S."/>
            <person name="Young N.D."/>
            <person name="Ang C.-S.A."/>
            <person name="Fernando D.W.F."/>
            <person name="Lu H.L."/>
            <person name="Taylor S.T."/>
            <person name="Ehtesham M.E.M."/>
            <person name="Najaraj S.H.N."/>
            <person name="Harsha G.H.G."/>
            <person name="Madugundu A.M."/>
            <person name="Renuse S.R."/>
            <person name="Holt D.H."/>
            <person name="Pandey A.P."/>
            <person name="Papenfuss A.P."/>
            <person name="Gasser R.B.G."/>
            <person name="Fischer K.F."/>
        </authorList>
    </citation>
    <scope>NUCLEOTIDE SEQUENCE</scope>
    <source>
        <strain evidence="2">SSS_KF_BRIS2020</strain>
    </source>
</reference>
<keyword evidence="4" id="KW-1185">Reference proteome</keyword>
<reference evidence="3" key="3">
    <citation type="submission" date="2022-06" db="UniProtKB">
        <authorList>
            <consortium name="EnsemblMetazoa"/>
        </authorList>
    </citation>
    <scope>IDENTIFICATION</scope>
</reference>
<gene>
    <name evidence="2" type="ORF">SSS_2414</name>
</gene>
<dbReference type="EnsemblMetazoa" id="SSS_2414s_mrna">
    <property type="protein sequence ID" value="KAF7489322.1"/>
    <property type="gene ID" value="SSS_2414"/>
</dbReference>
<proteinExistence type="predicted"/>
<evidence type="ECO:0000313" key="3">
    <source>
        <dbReference type="EnsemblMetazoa" id="KAF7489322.1"/>
    </source>
</evidence>
<organism evidence="2">
    <name type="scientific">Sarcoptes scabiei</name>
    <name type="common">Itch mite</name>
    <name type="synonym">Acarus scabiei</name>
    <dbReference type="NCBI Taxonomy" id="52283"/>
    <lineage>
        <taxon>Eukaryota</taxon>
        <taxon>Metazoa</taxon>
        <taxon>Ecdysozoa</taxon>
        <taxon>Arthropoda</taxon>
        <taxon>Chelicerata</taxon>
        <taxon>Arachnida</taxon>
        <taxon>Acari</taxon>
        <taxon>Acariformes</taxon>
        <taxon>Sarcoptiformes</taxon>
        <taxon>Astigmata</taxon>
        <taxon>Psoroptidia</taxon>
        <taxon>Sarcoptoidea</taxon>
        <taxon>Sarcoptidae</taxon>
        <taxon>Sarcoptinae</taxon>
        <taxon>Sarcoptes</taxon>
    </lineage>
</organism>
<protein>
    <submittedName>
        <fullName evidence="2 3">Uncharacterized protein</fullName>
    </submittedName>
</protein>
<reference evidence="4" key="1">
    <citation type="journal article" date="2020" name="PLoS Negl. Trop. Dis.">
        <title>High-quality nuclear genome for Sarcoptes scabiei-A critical resource for a neglected parasite.</title>
        <authorList>
            <person name="Korhonen P.K."/>
            <person name="Gasser R.B."/>
            <person name="Ma G."/>
            <person name="Wang T."/>
            <person name="Stroehlein A.J."/>
            <person name="Young N.D."/>
            <person name="Ang C.S."/>
            <person name="Fernando D.D."/>
            <person name="Lu H.C."/>
            <person name="Taylor S."/>
            <person name="Reynolds S.L."/>
            <person name="Mofiz E."/>
            <person name="Najaraj S.H."/>
            <person name="Gowda H."/>
            <person name="Madugundu A."/>
            <person name="Renuse S."/>
            <person name="Holt D."/>
            <person name="Pandey A."/>
            <person name="Papenfuss A.T."/>
            <person name="Fischer K."/>
        </authorList>
    </citation>
    <scope>NUCLEOTIDE SEQUENCE [LARGE SCALE GENOMIC DNA]</scope>
</reference>